<keyword evidence="1" id="KW-0596">Phosphopantetheine</keyword>
<dbReference type="SUPFAM" id="SSF51735">
    <property type="entry name" value="NAD(P)-binding Rossmann-fold domains"/>
    <property type="match status" value="1"/>
</dbReference>
<protein>
    <submittedName>
        <fullName evidence="3">Uncharacterized protein</fullName>
    </submittedName>
</protein>
<dbReference type="AlphaFoldDB" id="A0AAD7GSX5"/>
<feature type="non-terminal residue" evidence="3">
    <location>
        <position position="175"/>
    </location>
</feature>
<dbReference type="InterPro" id="IPR036291">
    <property type="entry name" value="NAD(P)-bd_dom_sf"/>
</dbReference>
<organism evidence="3 4">
    <name type="scientific">Mycena rosella</name>
    <name type="common">Pink bonnet</name>
    <name type="synonym">Agaricus rosellus</name>
    <dbReference type="NCBI Taxonomy" id="1033263"/>
    <lineage>
        <taxon>Eukaryota</taxon>
        <taxon>Fungi</taxon>
        <taxon>Dikarya</taxon>
        <taxon>Basidiomycota</taxon>
        <taxon>Agaricomycotina</taxon>
        <taxon>Agaricomycetes</taxon>
        <taxon>Agaricomycetidae</taxon>
        <taxon>Agaricales</taxon>
        <taxon>Marasmiineae</taxon>
        <taxon>Mycenaceae</taxon>
        <taxon>Mycena</taxon>
    </lineage>
</organism>
<comment type="caution">
    <text evidence="3">The sequence shown here is derived from an EMBL/GenBank/DDBJ whole genome shotgun (WGS) entry which is preliminary data.</text>
</comment>
<dbReference type="Proteomes" id="UP001221757">
    <property type="component" value="Unassembled WGS sequence"/>
</dbReference>
<sequence>GLQATSFRIGQVSGAMSNGAWSTTDWVPAIVKSSIALGSFPSNPAGTVAWIIPEAVAGTIVDAALNTEKSPFAINLVHPRPVTWDALMSSMERAAQRPLIPFADWVHQLETRSAHATAEDMENIVPVGMGSLSTEFSTVKAQALSDAMRSVKSLGTEDAERWIRYWTEMGFINIA</sequence>
<dbReference type="PANTHER" id="PTHR43439:SF2">
    <property type="entry name" value="ENZYME, PUTATIVE (JCVI)-RELATED"/>
    <property type="match status" value="1"/>
</dbReference>
<evidence type="ECO:0000313" key="4">
    <source>
        <dbReference type="Proteomes" id="UP001221757"/>
    </source>
</evidence>
<dbReference type="Gene3D" id="3.40.50.720">
    <property type="entry name" value="NAD(P)-binding Rossmann-like Domain"/>
    <property type="match status" value="1"/>
</dbReference>
<gene>
    <name evidence="3" type="ORF">B0H17DRAFT_1224720</name>
</gene>
<name>A0AAD7GSX5_MYCRO</name>
<keyword evidence="4" id="KW-1185">Reference proteome</keyword>
<proteinExistence type="predicted"/>
<dbReference type="PANTHER" id="PTHR43439">
    <property type="entry name" value="PHENYLACETATE-COENZYME A LIGASE"/>
    <property type="match status" value="1"/>
</dbReference>
<dbReference type="EMBL" id="JARKIE010000010">
    <property type="protein sequence ID" value="KAJ7704580.1"/>
    <property type="molecule type" value="Genomic_DNA"/>
</dbReference>
<evidence type="ECO:0000313" key="3">
    <source>
        <dbReference type="EMBL" id="KAJ7704580.1"/>
    </source>
</evidence>
<accession>A0AAD7GSX5</accession>
<evidence type="ECO:0000256" key="1">
    <source>
        <dbReference type="ARBA" id="ARBA00022450"/>
    </source>
</evidence>
<dbReference type="InterPro" id="IPR051414">
    <property type="entry name" value="Adenylate-forming_Reductase"/>
</dbReference>
<keyword evidence="2" id="KW-0597">Phosphoprotein</keyword>
<evidence type="ECO:0000256" key="2">
    <source>
        <dbReference type="ARBA" id="ARBA00022553"/>
    </source>
</evidence>
<reference evidence="3" key="1">
    <citation type="submission" date="2023-03" db="EMBL/GenBank/DDBJ databases">
        <title>Massive genome expansion in bonnet fungi (Mycena s.s.) driven by repeated elements and novel gene families across ecological guilds.</title>
        <authorList>
            <consortium name="Lawrence Berkeley National Laboratory"/>
            <person name="Harder C.B."/>
            <person name="Miyauchi S."/>
            <person name="Viragh M."/>
            <person name="Kuo A."/>
            <person name="Thoen E."/>
            <person name="Andreopoulos B."/>
            <person name="Lu D."/>
            <person name="Skrede I."/>
            <person name="Drula E."/>
            <person name="Henrissat B."/>
            <person name="Morin E."/>
            <person name="Kohler A."/>
            <person name="Barry K."/>
            <person name="LaButti K."/>
            <person name="Morin E."/>
            <person name="Salamov A."/>
            <person name="Lipzen A."/>
            <person name="Mereny Z."/>
            <person name="Hegedus B."/>
            <person name="Baldrian P."/>
            <person name="Stursova M."/>
            <person name="Weitz H."/>
            <person name="Taylor A."/>
            <person name="Grigoriev I.V."/>
            <person name="Nagy L.G."/>
            <person name="Martin F."/>
            <person name="Kauserud H."/>
        </authorList>
    </citation>
    <scope>NUCLEOTIDE SEQUENCE</scope>
    <source>
        <strain evidence="3">CBHHK067</strain>
    </source>
</reference>